<protein>
    <submittedName>
        <fullName evidence="6">Phytoene synthase</fullName>
        <ecNumber evidence="6">2.5.1.32</ecNumber>
    </submittedName>
</protein>
<dbReference type="EMBL" id="CADCTK010000962">
    <property type="protein sequence ID" value="CAA9291271.1"/>
    <property type="molecule type" value="Genomic_DNA"/>
</dbReference>
<keyword evidence="4" id="KW-0125">Carotenoid biosynthesis</keyword>
<dbReference type="Pfam" id="PF00494">
    <property type="entry name" value="SQS_PSY"/>
    <property type="match status" value="1"/>
</dbReference>
<evidence type="ECO:0000256" key="3">
    <source>
        <dbReference type="ARBA" id="ARBA00022679"/>
    </source>
</evidence>
<name>A0A6J4JZ40_9CHLR</name>
<dbReference type="CDD" id="cd00683">
    <property type="entry name" value="Trans_IPPS_HH"/>
    <property type="match status" value="1"/>
</dbReference>
<comment type="pathway">
    <text evidence="1">Carotenoid biosynthesis; phytoene biosynthesis.</text>
</comment>
<reference evidence="6" key="1">
    <citation type="submission" date="2020-02" db="EMBL/GenBank/DDBJ databases">
        <authorList>
            <person name="Meier V. D."/>
        </authorList>
    </citation>
    <scope>NUCLEOTIDE SEQUENCE</scope>
    <source>
        <strain evidence="6">AVDCRST_MAG26</strain>
    </source>
</reference>
<organism evidence="6">
    <name type="scientific">uncultured Chloroflexia bacterium</name>
    <dbReference type="NCBI Taxonomy" id="1672391"/>
    <lineage>
        <taxon>Bacteria</taxon>
        <taxon>Bacillati</taxon>
        <taxon>Chloroflexota</taxon>
        <taxon>Chloroflexia</taxon>
        <taxon>environmental samples</taxon>
    </lineage>
</organism>
<dbReference type="AlphaFoldDB" id="A0A6J4JZ40"/>
<evidence type="ECO:0000256" key="4">
    <source>
        <dbReference type="ARBA" id="ARBA00022746"/>
    </source>
</evidence>
<dbReference type="EC" id="2.5.1.32" evidence="6"/>
<evidence type="ECO:0000256" key="2">
    <source>
        <dbReference type="ARBA" id="ARBA00006251"/>
    </source>
</evidence>
<dbReference type="FunFam" id="1.10.600.10:FF:000020">
    <property type="entry name" value="Phytoene synthase"/>
    <property type="match status" value="1"/>
</dbReference>
<dbReference type="Gene3D" id="1.10.600.10">
    <property type="entry name" value="Farnesyl Diphosphate Synthase"/>
    <property type="match status" value="1"/>
</dbReference>
<accession>A0A6J4JZ40</accession>
<dbReference type="SFLD" id="SFLDS00005">
    <property type="entry name" value="Isoprenoid_Synthase_Type_I"/>
    <property type="match status" value="1"/>
</dbReference>
<gene>
    <name evidence="6" type="ORF">AVDCRST_MAG26-4106</name>
</gene>
<dbReference type="PANTHER" id="PTHR31480">
    <property type="entry name" value="BIFUNCTIONAL LYCOPENE CYCLASE/PHYTOENE SYNTHASE"/>
    <property type="match status" value="1"/>
</dbReference>
<dbReference type="SUPFAM" id="SSF48576">
    <property type="entry name" value="Terpenoid synthases"/>
    <property type="match status" value="1"/>
</dbReference>
<evidence type="ECO:0000313" key="6">
    <source>
        <dbReference type="EMBL" id="CAA9291271.1"/>
    </source>
</evidence>
<dbReference type="SFLD" id="SFLDG01018">
    <property type="entry name" value="Squalene/Phytoene_Synthase_Lik"/>
    <property type="match status" value="1"/>
</dbReference>
<dbReference type="SFLD" id="SFLDG01212">
    <property type="entry name" value="Phytoene_synthase_like"/>
    <property type="match status" value="1"/>
</dbReference>
<dbReference type="InterPro" id="IPR002060">
    <property type="entry name" value="Squ/phyt_synthse"/>
</dbReference>
<evidence type="ECO:0000256" key="5">
    <source>
        <dbReference type="ARBA" id="ARBA00053028"/>
    </source>
</evidence>
<proteinExistence type="inferred from homology"/>
<evidence type="ECO:0000256" key="1">
    <source>
        <dbReference type="ARBA" id="ARBA00004684"/>
    </source>
</evidence>
<sequence length="331" mass="36952">MMREQSEQLLPGCPPDAIRVCAEVTRRHANTFYFGSRFLDASRRAAVWAVYAACRRGDDVVDEPAAGTADQRRDGLEDWWRNVEAAYAGRPANDPVWIALAWAVATYPIPLHAFEELYQGLRMDLDGAMPATLADLELYCRRVGGVIGFMVTPICGYRGGEETLACALRLGQAMQLTNVLRDVGEDLALDRVYLPADYLARHNVRRAALERGEITPEYRALVQELVAIARAWYCEARPGIAYLEGPARLAIAVAARAYEGILAELERNDYDNLSRRAFVTSRRKVALVPATLWQLYTSRPPSQAPVVARRCLPQSVLLLLRGTVMTQRDVD</sequence>
<dbReference type="InterPro" id="IPR044843">
    <property type="entry name" value="Trans_IPPS_bact-type"/>
</dbReference>
<dbReference type="InterPro" id="IPR008949">
    <property type="entry name" value="Isoprenoid_synthase_dom_sf"/>
</dbReference>
<dbReference type="GO" id="GO:0051996">
    <property type="term" value="F:squalene synthase [NAD(P)H] activity"/>
    <property type="evidence" value="ECO:0007669"/>
    <property type="project" value="InterPro"/>
</dbReference>
<dbReference type="GO" id="GO:0004311">
    <property type="term" value="F:geranylgeranyl diphosphate synthase activity"/>
    <property type="evidence" value="ECO:0007669"/>
    <property type="project" value="InterPro"/>
</dbReference>
<comment type="similarity">
    <text evidence="2">Belongs to the phytoene/squalene synthase family.</text>
</comment>
<dbReference type="GO" id="GO:0016117">
    <property type="term" value="P:carotenoid biosynthetic process"/>
    <property type="evidence" value="ECO:0007669"/>
    <property type="project" value="UniProtKB-KW"/>
</dbReference>
<comment type="cofactor">
    <cofactor evidence="5">
        <name>ATP</name>
        <dbReference type="ChEBI" id="CHEBI:30616"/>
    </cofactor>
</comment>
<keyword evidence="3 6" id="KW-0808">Transferase</keyword>
<dbReference type="InterPro" id="IPR033904">
    <property type="entry name" value="Trans_IPPS_HH"/>
</dbReference>